<dbReference type="InParanoid" id="K2QHW0"/>
<dbReference type="VEuPathDB" id="FungiDB:MPH_13579"/>
<name>K2QHW0_MACPH</name>
<proteinExistence type="predicted"/>
<evidence type="ECO:0000313" key="1">
    <source>
        <dbReference type="EMBL" id="EKG09391.1"/>
    </source>
</evidence>
<evidence type="ECO:0000313" key="2">
    <source>
        <dbReference type="Proteomes" id="UP000007129"/>
    </source>
</evidence>
<protein>
    <submittedName>
        <fullName evidence="1">Uncharacterized protein</fullName>
    </submittedName>
</protein>
<feature type="non-terminal residue" evidence="1">
    <location>
        <position position="82"/>
    </location>
</feature>
<dbReference type="Proteomes" id="UP000007129">
    <property type="component" value="Unassembled WGS sequence"/>
</dbReference>
<reference evidence="1 2" key="1">
    <citation type="journal article" date="2012" name="BMC Genomics">
        <title>Tools to kill: Genome of one of the most destructive plant pathogenic fungi Macrophomina phaseolina.</title>
        <authorList>
            <person name="Islam M.S."/>
            <person name="Haque M.S."/>
            <person name="Islam M.M."/>
            <person name="Emdad E.M."/>
            <person name="Halim A."/>
            <person name="Hossen Q.M.M."/>
            <person name="Hossain M.Z."/>
            <person name="Ahmed B."/>
            <person name="Rahim S."/>
            <person name="Rahman M.S."/>
            <person name="Alam M.M."/>
            <person name="Hou S."/>
            <person name="Wan X."/>
            <person name="Saito J.A."/>
            <person name="Alam M."/>
        </authorList>
    </citation>
    <scope>NUCLEOTIDE SEQUENCE [LARGE SCALE GENOMIC DNA]</scope>
    <source>
        <strain evidence="1 2">MS6</strain>
    </source>
</reference>
<organism evidence="1 2">
    <name type="scientific">Macrophomina phaseolina (strain MS6)</name>
    <name type="common">Charcoal rot fungus</name>
    <dbReference type="NCBI Taxonomy" id="1126212"/>
    <lineage>
        <taxon>Eukaryota</taxon>
        <taxon>Fungi</taxon>
        <taxon>Dikarya</taxon>
        <taxon>Ascomycota</taxon>
        <taxon>Pezizomycotina</taxon>
        <taxon>Dothideomycetes</taxon>
        <taxon>Dothideomycetes incertae sedis</taxon>
        <taxon>Botryosphaeriales</taxon>
        <taxon>Botryosphaeriaceae</taxon>
        <taxon>Macrophomina</taxon>
    </lineage>
</organism>
<accession>K2QHW0</accession>
<sequence length="82" mass="9703">MDSLLVHYENNKKHYSKKEHYDPRMLRAIEMGWFVLDKYYTMTDEVPAFAAALLLDPSRRAAYLRKNWPKAWIKPAIDAACK</sequence>
<dbReference type="OrthoDB" id="3935139at2759"/>
<dbReference type="AlphaFoldDB" id="K2QHW0"/>
<dbReference type="HOGENOM" id="CLU_177203_0_0_1"/>
<gene>
    <name evidence="1" type="ORF">MPH_13579</name>
</gene>
<comment type="caution">
    <text evidence="1">The sequence shown here is derived from an EMBL/GenBank/DDBJ whole genome shotgun (WGS) entry which is preliminary data.</text>
</comment>
<dbReference type="EMBL" id="AHHD01000696">
    <property type="protein sequence ID" value="EKG09391.1"/>
    <property type="molecule type" value="Genomic_DNA"/>
</dbReference>